<evidence type="ECO:0000256" key="1">
    <source>
        <dbReference type="ARBA" id="ARBA00022676"/>
    </source>
</evidence>
<evidence type="ECO:0000256" key="2">
    <source>
        <dbReference type="ARBA" id="ARBA00022679"/>
    </source>
</evidence>
<evidence type="ECO:0000313" key="4">
    <source>
        <dbReference type="Proteomes" id="UP000247922"/>
    </source>
</evidence>
<dbReference type="CDD" id="cd06533">
    <property type="entry name" value="Glyco_transf_WecG_TagA"/>
    <property type="match status" value="1"/>
</dbReference>
<comment type="caution">
    <text evidence="3">The sequence shown here is derived from an EMBL/GenBank/DDBJ whole genome shotgun (WGS) entry which is preliminary data.</text>
</comment>
<dbReference type="RefSeq" id="WP_110250659.1">
    <property type="nucleotide sequence ID" value="NZ_QJJR01000003.1"/>
</dbReference>
<dbReference type="NCBIfam" id="TIGR00696">
    <property type="entry name" value="wecG_tagA_cpsF"/>
    <property type="match status" value="1"/>
</dbReference>
<reference evidence="3 4" key="1">
    <citation type="submission" date="2018-05" db="EMBL/GenBank/DDBJ databases">
        <title>Genomic Encyclopedia of Type Strains, Phase IV (KMG-IV): sequencing the most valuable type-strain genomes for metagenomic binning, comparative biology and taxonomic classification.</title>
        <authorList>
            <person name="Goeker M."/>
        </authorList>
    </citation>
    <scope>NUCLEOTIDE SEQUENCE [LARGE SCALE GENOMIC DNA]</scope>
    <source>
        <strain evidence="3 4">DSM 22440</strain>
    </source>
</reference>
<accession>A0A2V3WD97</accession>
<name>A0A2V3WD97_9BACI</name>
<dbReference type="Pfam" id="PF03808">
    <property type="entry name" value="Glyco_tran_WecG"/>
    <property type="match status" value="1"/>
</dbReference>
<keyword evidence="2 3" id="KW-0808">Transferase</keyword>
<dbReference type="AlphaFoldDB" id="A0A2V3WD97"/>
<dbReference type="InterPro" id="IPR004629">
    <property type="entry name" value="WecG_TagA_CpsF"/>
</dbReference>
<dbReference type="GO" id="GO:0016758">
    <property type="term" value="F:hexosyltransferase activity"/>
    <property type="evidence" value="ECO:0007669"/>
    <property type="project" value="TreeGrafter"/>
</dbReference>
<sequence length="242" mass="27484">MADKNYVELLNVKVNVATKKSVLKDLIDASMKSEKKFIVTANPEILMNAYEDSKYGSAIKKADYIVADGIGVVLASKMNRTSLPERIPGYDLMIELLNSINFHGQSCYFLGASESVNSRLIKVIKNKYPDIKIAGHSDGYFSINDEKVLKSVLVSKPDFIFVALGMPKQEEWIARHFELFDKGIFMGVGGSFDVLAGEVNRAPKLWIRLNLEWLYRIIQDPVRLKRLPQVLKFLFYSIVKRK</sequence>
<keyword evidence="1" id="KW-0328">Glycosyltransferase</keyword>
<proteinExistence type="predicted"/>
<gene>
    <name evidence="3" type="ORF">DES38_10339</name>
</gene>
<dbReference type="EMBL" id="QJJR01000003">
    <property type="protein sequence ID" value="PXW92024.1"/>
    <property type="molecule type" value="Genomic_DNA"/>
</dbReference>
<dbReference type="PANTHER" id="PTHR34136:SF1">
    <property type="entry name" value="UDP-N-ACETYL-D-MANNOSAMINURONIC ACID TRANSFERASE"/>
    <property type="match status" value="1"/>
</dbReference>
<dbReference type="OrthoDB" id="9771846at2"/>
<protein>
    <submittedName>
        <fullName evidence="3">N-acetylglucosaminyldiphosphoundecaprenol N-acetyl-beta-D-mannosaminyltransferase</fullName>
    </submittedName>
</protein>
<organism evidence="3 4">
    <name type="scientific">Streptohalobacillus salinus</name>
    <dbReference type="NCBI Taxonomy" id="621096"/>
    <lineage>
        <taxon>Bacteria</taxon>
        <taxon>Bacillati</taxon>
        <taxon>Bacillota</taxon>
        <taxon>Bacilli</taxon>
        <taxon>Bacillales</taxon>
        <taxon>Bacillaceae</taxon>
        <taxon>Streptohalobacillus</taxon>
    </lineage>
</organism>
<dbReference type="PANTHER" id="PTHR34136">
    <property type="match status" value="1"/>
</dbReference>
<keyword evidence="4" id="KW-1185">Reference proteome</keyword>
<dbReference type="Proteomes" id="UP000247922">
    <property type="component" value="Unassembled WGS sequence"/>
</dbReference>
<evidence type="ECO:0000313" key="3">
    <source>
        <dbReference type="EMBL" id="PXW92024.1"/>
    </source>
</evidence>